<keyword evidence="2" id="KW-0680">Restriction system</keyword>
<dbReference type="CDD" id="cd17243">
    <property type="entry name" value="RMtype1_S_AchA6I-TRD2-CR2_like"/>
    <property type="match status" value="1"/>
</dbReference>
<keyword evidence="5" id="KW-0378">Hydrolase</keyword>
<dbReference type="SUPFAM" id="SSF116734">
    <property type="entry name" value="DNA methylase specificity domain"/>
    <property type="match status" value="2"/>
</dbReference>
<reference evidence="5" key="1">
    <citation type="journal article" date="2021" name="PeerJ">
        <title>Extensive microbial diversity within the chicken gut microbiome revealed by metagenomics and culture.</title>
        <authorList>
            <person name="Gilroy R."/>
            <person name="Ravi A."/>
            <person name="Getino M."/>
            <person name="Pursley I."/>
            <person name="Horton D.L."/>
            <person name="Alikhan N.F."/>
            <person name="Baker D."/>
            <person name="Gharbi K."/>
            <person name="Hall N."/>
            <person name="Watson M."/>
            <person name="Adriaenssens E.M."/>
            <person name="Foster-Nyarko E."/>
            <person name="Jarju S."/>
            <person name="Secka A."/>
            <person name="Antonio M."/>
            <person name="Oren A."/>
            <person name="Chaudhuri R.R."/>
            <person name="La Ragione R."/>
            <person name="Hildebrand F."/>
            <person name="Pallen M.J."/>
        </authorList>
    </citation>
    <scope>NUCLEOTIDE SEQUENCE</scope>
    <source>
        <strain evidence="5">Gambia15-2214</strain>
    </source>
</reference>
<dbReference type="InterPro" id="IPR044946">
    <property type="entry name" value="Restrct_endonuc_typeI_TRD_sf"/>
</dbReference>
<proteinExistence type="inferred from homology"/>
<keyword evidence="5" id="KW-0255">Endonuclease</keyword>
<dbReference type="InterPro" id="IPR000055">
    <property type="entry name" value="Restrct_endonuc_typeI_TRD"/>
</dbReference>
<dbReference type="GO" id="GO:0003677">
    <property type="term" value="F:DNA binding"/>
    <property type="evidence" value="ECO:0007669"/>
    <property type="project" value="UniProtKB-KW"/>
</dbReference>
<keyword evidence="3" id="KW-0238">DNA-binding</keyword>
<dbReference type="EMBL" id="JAHLFV010000191">
    <property type="protein sequence ID" value="MBU3850540.1"/>
    <property type="molecule type" value="Genomic_DNA"/>
</dbReference>
<feature type="domain" description="Type I restriction modification DNA specificity" evidence="4">
    <location>
        <begin position="193"/>
        <end position="370"/>
    </location>
</feature>
<comment type="similarity">
    <text evidence="1">Belongs to the type-I restriction system S methylase family.</text>
</comment>
<evidence type="ECO:0000313" key="6">
    <source>
        <dbReference type="Proteomes" id="UP000823914"/>
    </source>
</evidence>
<keyword evidence="5" id="KW-0540">Nuclease</keyword>
<evidence type="ECO:0000256" key="2">
    <source>
        <dbReference type="ARBA" id="ARBA00022747"/>
    </source>
</evidence>
<protein>
    <submittedName>
        <fullName evidence="5">Restriction endonuclease subunit S</fullName>
        <ecNumber evidence="5">3.1.21.-</ecNumber>
    </submittedName>
</protein>
<feature type="domain" description="Type I restriction modification DNA specificity" evidence="4">
    <location>
        <begin position="4"/>
        <end position="179"/>
    </location>
</feature>
<evidence type="ECO:0000313" key="5">
    <source>
        <dbReference type="EMBL" id="MBU3850540.1"/>
    </source>
</evidence>
<sequence>MKTEWKKCKLSSQISLIGGGTPKTSVPEYWNGEIPWLSVKDFNDDNRYVYKTEKYITQAGLEHSSTTLLQKDDIIISARGTVGEMAMIPFPMAFNQSCYGIRGKENNDQTFIYYLIKNSVRKLKTITHGSVFDTITRETFDNIEVTIPPLTVQKKIAGVLKSLDDKIELNRQISKNLEEQARCLFEKTFPKNKTFKMLPLSELCTAITKGTTPTTLGKAFAKSGINFIKAESILDNHSVDFDKISFIDDETNKMLGRSIIHSGDIVFTIAGTLGRFALIDESVIPANTNQAVAIIRSDTKIISPEYLYSFFIGNWHNNYYTKRIQQAVQANLSLGTIKSLPIPILEKKEMKSYLTSLTPIFKIQSEKIKENRKLAQIRDTILPKLMSGEIEV</sequence>
<dbReference type="GO" id="GO:0009307">
    <property type="term" value="P:DNA restriction-modification system"/>
    <property type="evidence" value="ECO:0007669"/>
    <property type="project" value="UniProtKB-KW"/>
</dbReference>
<dbReference type="PANTHER" id="PTHR30408:SF13">
    <property type="entry name" value="TYPE I RESTRICTION ENZYME HINDI SPECIFICITY SUBUNIT"/>
    <property type="match status" value="1"/>
</dbReference>
<evidence type="ECO:0000259" key="4">
    <source>
        <dbReference type="Pfam" id="PF01420"/>
    </source>
</evidence>
<gene>
    <name evidence="5" type="ORF">IAA16_08245</name>
</gene>
<dbReference type="Pfam" id="PF01420">
    <property type="entry name" value="Methylase_S"/>
    <property type="match status" value="2"/>
</dbReference>
<dbReference type="AlphaFoldDB" id="A0A9E2L2H3"/>
<evidence type="ECO:0000256" key="1">
    <source>
        <dbReference type="ARBA" id="ARBA00010923"/>
    </source>
</evidence>
<dbReference type="PANTHER" id="PTHR30408">
    <property type="entry name" value="TYPE-1 RESTRICTION ENZYME ECOKI SPECIFICITY PROTEIN"/>
    <property type="match status" value="1"/>
</dbReference>
<dbReference type="Proteomes" id="UP000823914">
    <property type="component" value="Unassembled WGS sequence"/>
</dbReference>
<evidence type="ECO:0000256" key="3">
    <source>
        <dbReference type="ARBA" id="ARBA00023125"/>
    </source>
</evidence>
<comment type="caution">
    <text evidence="5">The sequence shown here is derived from an EMBL/GenBank/DDBJ whole genome shotgun (WGS) entry which is preliminary data.</text>
</comment>
<dbReference type="GO" id="GO:0004519">
    <property type="term" value="F:endonuclease activity"/>
    <property type="evidence" value="ECO:0007669"/>
    <property type="project" value="UniProtKB-KW"/>
</dbReference>
<reference evidence="5" key="2">
    <citation type="submission" date="2021-04" db="EMBL/GenBank/DDBJ databases">
        <authorList>
            <person name="Gilroy R."/>
        </authorList>
    </citation>
    <scope>NUCLEOTIDE SEQUENCE</scope>
    <source>
        <strain evidence="5">Gambia15-2214</strain>
    </source>
</reference>
<name>A0A9E2L2H3_9SPIR</name>
<dbReference type="Gene3D" id="3.90.220.20">
    <property type="entry name" value="DNA methylase specificity domains"/>
    <property type="match status" value="2"/>
</dbReference>
<accession>A0A9E2L2H3</accession>
<dbReference type="InterPro" id="IPR052021">
    <property type="entry name" value="Type-I_RS_S_subunit"/>
</dbReference>
<organism evidence="5 6">
    <name type="scientific">Candidatus Treponema excrementipullorum</name>
    <dbReference type="NCBI Taxonomy" id="2838768"/>
    <lineage>
        <taxon>Bacteria</taxon>
        <taxon>Pseudomonadati</taxon>
        <taxon>Spirochaetota</taxon>
        <taxon>Spirochaetia</taxon>
        <taxon>Spirochaetales</taxon>
        <taxon>Treponemataceae</taxon>
        <taxon>Treponema</taxon>
    </lineage>
</organism>
<dbReference type="GO" id="GO:0016787">
    <property type="term" value="F:hydrolase activity"/>
    <property type="evidence" value="ECO:0007669"/>
    <property type="project" value="UniProtKB-KW"/>
</dbReference>
<dbReference type="EC" id="3.1.21.-" evidence="5"/>